<feature type="domain" description="Fido" evidence="3">
    <location>
        <begin position="128"/>
        <end position="272"/>
    </location>
</feature>
<organism evidence="4 5">
    <name type="scientific">Allochromatium palmeri</name>
    <dbReference type="NCBI Taxonomy" id="231048"/>
    <lineage>
        <taxon>Bacteria</taxon>
        <taxon>Pseudomonadati</taxon>
        <taxon>Pseudomonadota</taxon>
        <taxon>Gammaproteobacteria</taxon>
        <taxon>Chromatiales</taxon>
        <taxon>Chromatiaceae</taxon>
        <taxon>Allochromatium</taxon>
    </lineage>
</organism>
<dbReference type="Pfam" id="PF02661">
    <property type="entry name" value="Fic"/>
    <property type="match status" value="1"/>
</dbReference>
<dbReference type="RefSeq" id="WP_155449452.1">
    <property type="nucleotide sequence ID" value="NZ_WNKT01000010.1"/>
</dbReference>
<proteinExistence type="predicted"/>
<dbReference type="SUPFAM" id="SSF140931">
    <property type="entry name" value="Fic-like"/>
    <property type="match status" value="1"/>
</dbReference>
<reference evidence="4 5" key="1">
    <citation type="submission" date="2019-11" db="EMBL/GenBank/DDBJ databases">
        <title>Whole-genome sequence of the anaerobic purple sulfur bacterium Allochromatium palmeri DSM 15591.</title>
        <authorList>
            <person name="Kyndt J.A."/>
            <person name="Meyer T.E."/>
        </authorList>
    </citation>
    <scope>NUCLEOTIDE SEQUENCE [LARGE SCALE GENOMIC DNA]</scope>
    <source>
        <strain evidence="4 5">DSM 15591</strain>
    </source>
</reference>
<dbReference type="GO" id="GO:0005524">
    <property type="term" value="F:ATP binding"/>
    <property type="evidence" value="ECO:0007669"/>
    <property type="project" value="UniProtKB-KW"/>
</dbReference>
<dbReference type="InterPro" id="IPR036597">
    <property type="entry name" value="Fido-like_dom_sf"/>
</dbReference>
<evidence type="ECO:0000313" key="4">
    <source>
        <dbReference type="EMBL" id="MTW20869.1"/>
    </source>
</evidence>
<dbReference type="Gene3D" id="1.10.3290.10">
    <property type="entry name" value="Fido-like domain"/>
    <property type="match status" value="1"/>
</dbReference>
<protein>
    <submittedName>
        <fullName evidence="4">DUF4172 domain-containing protein</fullName>
    </submittedName>
</protein>
<evidence type="ECO:0000313" key="5">
    <source>
        <dbReference type="Proteomes" id="UP000434044"/>
    </source>
</evidence>
<keyword evidence="2" id="KW-0067">ATP-binding</keyword>
<accession>A0A6N8ED87</accession>
<sequence length="372" mass="40993">MPHTWIWESPDWPEFRWDAVRFAPGLSRARLAQGKVLGAARLLDADLTLEAVAAILVEDGLTTSAIEGERLDLDAVRSSVARHLGLPTAGLPVPPRAVDGLIDVLLDATQRHDVPLSNERLFGWQAALFPTGYSGLHAIRVGTLRGDEPMQVVSGAIGREQVHFIAPPRHGLEAQLDRFLAWFNAAPADLDGLVRAGLAHIWFITLHPFEDGNGRLARAITDMALAQDESQPMRLFSLSAQIQRERAGYYAILERTQRGGLDVTEWLVWFLAQVEAAATAAEQTVAKTLAKARFWLRHQATVLNERQRKVLNRLLDAGPDGFAGGMNTRKYMGLTKTSRATAYRELADLVEKGCLRPTGQGGRSSGYEILWL</sequence>
<dbReference type="AlphaFoldDB" id="A0A6N8ED87"/>
<keyword evidence="5" id="KW-1185">Reference proteome</keyword>
<dbReference type="Proteomes" id="UP000434044">
    <property type="component" value="Unassembled WGS sequence"/>
</dbReference>
<gene>
    <name evidence="4" type="ORF">GJ668_07120</name>
</gene>
<comment type="caution">
    <text evidence="4">The sequence shown here is derived from an EMBL/GenBank/DDBJ whole genome shotgun (WGS) entry which is preliminary data.</text>
</comment>
<dbReference type="InterPro" id="IPR003812">
    <property type="entry name" value="Fido"/>
</dbReference>
<dbReference type="InterPro" id="IPR036388">
    <property type="entry name" value="WH-like_DNA-bd_sf"/>
</dbReference>
<dbReference type="Gene3D" id="1.10.10.10">
    <property type="entry name" value="Winged helix-like DNA-binding domain superfamily/Winged helix DNA-binding domain"/>
    <property type="match status" value="1"/>
</dbReference>
<evidence type="ECO:0000259" key="3">
    <source>
        <dbReference type="PROSITE" id="PS51459"/>
    </source>
</evidence>
<feature type="binding site" evidence="2">
    <location>
        <begin position="249"/>
        <end position="250"/>
    </location>
    <ligand>
        <name>ATP</name>
        <dbReference type="ChEBI" id="CHEBI:30616"/>
    </ligand>
</feature>
<evidence type="ECO:0000256" key="1">
    <source>
        <dbReference type="PIRSR" id="PIRSR640198-1"/>
    </source>
</evidence>
<feature type="active site" evidence="1">
    <location>
        <position position="207"/>
    </location>
</feature>
<feature type="binding site" evidence="2">
    <location>
        <begin position="211"/>
        <end position="218"/>
    </location>
    <ligand>
        <name>ATP</name>
        <dbReference type="ChEBI" id="CHEBI:30616"/>
    </ligand>
</feature>
<dbReference type="PANTHER" id="PTHR13504">
    <property type="entry name" value="FIDO DOMAIN-CONTAINING PROTEIN DDB_G0283145"/>
    <property type="match status" value="1"/>
</dbReference>
<dbReference type="InterPro" id="IPR025230">
    <property type="entry name" value="DUF4172"/>
</dbReference>
<evidence type="ECO:0000256" key="2">
    <source>
        <dbReference type="PIRSR" id="PIRSR640198-2"/>
    </source>
</evidence>
<dbReference type="InterPro" id="IPR040198">
    <property type="entry name" value="Fido_containing"/>
</dbReference>
<dbReference type="PANTHER" id="PTHR13504:SF33">
    <property type="entry name" value="FIC FAMILY PROTEIN"/>
    <property type="match status" value="1"/>
</dbReference>
<dbReference type="Pfam" id="PF13776">
    <property type="entry name" value="DUF4172"/>
    <property type="match status" value="1"/>
</dbReference>
<name>A0A6N8ED87_9GAMM</name>
<dbReference type="PROSITE" id="PS51459">
    <property type="entry name" value="FIDO"/>
    <property type="match status" value="1"/>
</dbReference>
<dbReference type="OrthoDB" id="9807853at2"/>
<keyword evidence="2" id="KW-0547">Nucleotide-binding</keyword>
<dbReference type="EMBL" id="WNKT01000010">
    <property type="protein sequence ID" value="MTW20869.1"/>
    <property type="molecule type" value="Genomic_DNA"/>
</dbReference>